<dbReference type="SUPFAM" id="SSF57716">
    <property type="entry name" value="Glucocorticoid receptor-like (DNA-binding domain)"/>
    <property type="match status" value="1"/>
</dbReference>
<dbReference type="PRINTS" id="PR00047">
    <property type="entry name" value="STROIDFINGER"/>
</dbReference>
<keyword evidence="7 11" id="KW-0238">DNA-binding</keyword>
<comment type="similarity">
    <text evidence="2 11">Belongs to the nuclear hormone receptor family.</text>
</comment>
<dbReference type="Pfam" id="PF00105">
    <property type="entry name" value="zf-C4"/>
    <property type="match status" value="1"/>
</dbReference>
<keyword evidence="4 11" id="KW-0863">Zinc-finger</keyword>
<dbReference type="EMBL" id="AZBU02000001">
    <property type="protein sequence ID" value="TMS33705.1"/>
    <property type="molecule type" value="Genomic_DNA"/>
</dbReference>
<evidence type="ECO:0000256" key="6">
    <source>
        <dbReference type="ARBA" id="ARBA00023015"/>
    </source>
</evidence>
<evidence type="ECO:0000256" key="2">
    <source>
        <dbReference type="ARBA" id="ARBA00005993"/>
    </source>
</evidence>
<sequence length="477" mass="54070">MKTANGLGCAICDSPQAGTLHFGARSCKACAAFFRRTVSMSMTYKCIASMPGGGPCRIHHELRMICRFCRYKKCVDGGMKRQLVQNRRQEFRIPKKRRADMDLSAHLTRPVSPGHRLIKDEPPSTPESQQSTSPTKQHDDVQDELAARLYGTASCSFNSPESISIIADNSETNSTSLGSPLSSTSNESAHFQLSSMIPRPQVRYPYDEASFVMQRYIDAEKSLNIRRRIFYTPTDIGNMFEMDNECPYNVEHLRPCVIREFNGLSRTDLMMLFDYCRDFPGFDALPISDKQLVYRYATATDSVVGSAYYTMRVGMTAGCLVHVSGSFLPIDELPVPGKLLEYPPNMSLEDQAKYRLFMPMRAHLYSELCQPMANLQPSFAEYASLKAMVMWHLCHYRLTPEGRAICEAQQKSLLEATQRYCQALDPKRGEERFGQLILLMSSIFENTHRLVEGYVKASVFNLCQLDPLIREMVVGFR</sequence>
<proteinExistence type="inferred from homology"/>
<dbReference type="GO" id="GO:0003700">
    <property type="term" value="F:DNA-binding transcription factor activity"/>
    <property type="evidence" value="ECO:0007669"/>
    <property type="project" value="InterPro"/>
</dbReference>
<dbReference type="SUPFAM" id="SSF48508">
    <property type="entry name" value="Nuclear receptor ligand-binding domain"/>
    <property type="match status" value="1"/>
</dbReference>
<reference evidence="15 16" key="1">
    <citation type="journal article" date="2015" name="Genome Biol.">
        <title>Comparative genomics of Steinernema reveals deeply conserved gene regulatory networks.</title>
        <authorList>
            <person name="Dillman A.R."/>
            <person name="Macchietto M."/>
            <person name="Porter C.F."/>
            <person name="Rogers A."/>
            <person name="Williams B."/>
            <person name="Antoshechkin I."/>
            <person name="Lee M.M."/>
            <person name="Goodwin Z."/>
            <person name="Lu X."/>
            <person name="Lewis E.E."/>
            <person name="Goodrich-Blair H."/>
            <person name="Stock S.P."/>
            <person name="Adams B.J."/>
            <person name="Sternberg P.W."/>
            <person name="Mortazavi A."/>
        </authorList>
    </citation>
    <scope>NUCLEOTIDE SEQUENCE [LARGE SCALE GENOMIC DNA]</scope>
    <source>
        <strain evidence="15 16">ALL</strain>
    </source>
</reference>
<dbReference type="GO" id="GO:0005634">
    <property type="term" value="C:nucleus"/>
    <property type="evidence" value="ECO:0007669"/>
    <property type="project" value="UniProtKB-SubCell"/>
</dbReference>
<dbReference type="SMART" id="SM00430">
    <property type="entry name" value="HOLI"/>
    <property type="match status" value="1"/>
</dbReference>
<keyword evidence="6 11" id="KW-0805">Transcription regulation</keyword>
<feature type="region of interest" description="Disordered" evidence="12">
    <location>
        <begin position="95"/>
        <end position="140"/>
    </location>
</feature>
<keyword evidence="16" id="KW-1185">Reference proteome</keyword>
<evidence type="ECO:0000256" key="8">
    <source>
        <dbReference type="ARBA" id="ARBA00023163"/>
    </source>
</evidence>
<evidence type="ECO:0000256" key="9">
    <source>
        <dbReference type="ARBA" id="ARBA00023170"/>
    </source>
</evidence>
<dbReference type="InterPro" id="IPR049636">
    <property type="entry name" value="HNF4-like_DBD"/>
</dbReference>
<feature type="domain" description="NR LBD" evidence="14">
    <location>
        <begin position="208"/>
        <end position="476"/>
    </location>
</feature>
<dbReference type="CDD" id="cd06960">
    <property type="entry name" value="NR_DBD_HNF4A"/>
    <property type="match status" value="1"/>
</dbReference>
<gene>
    <name evidence="15" type="ORF">L596_001416</name>
</gene>
<feature type="domain" description="Nuclear receptor" evidence="13">
    <location>
        <begin position="6"/>
        <end position="86"/>
    </location>
</feature>
<dbReference type="OrthoDB" id="5793246at2759"/>
<evidence type="ECO:0000256" key="4">
    <source>
        <dbReference type="ARBA" id="ARBA00022771"/>
    </source>
</evidence>
<feature type="compositionally biased region" description="Low complexity" evidence="12">
    <location>
        <begin position="126"/>
        <end position="135"/>
    </location>
</feature>
<dbReference type="PROSITE" id="PS51843">
    <property type="entry name" value="NR_LBD"/>
    <property type="match status" value="1"/>
</dbReference>
<name>A0A4U8UN77_STECR</name>
<dbReference type="InterPro" id="IPR013088">
    <property type="entry name" value="Znf_NHR/GATA"/>
</dbReference>
<dbReference type="PANTHER" id="PTHR46397:SF5">
    <property type="entry name" value="NUCLEAR HORMONE RECEPTOR FAMILY MEMBER NHR-20"/>
    <property type="match status" value="1"/>
</dbReference>
<dbReference type="InterPro" id="IPR000536">
    <property type="entry name" value="Nucl_hrmn_rcpt_lig-bd"/>
</dbReference>
<dbReference type="PROSITE" id="PS00031">
    <property type="entry name" value="NUCLEAR_REC_DBD_1"/>
    <property type="match status" value="1"/>
</dbReference>
<dbReference type="SMART" id="SM00399">
    <property type="entry name" value="ZnF_C4"/>
    <property type="match status" value="1"/>
</dbReference>
<dbReference type="Proteomes" id="UP000298663">
    <property type="component" value="Chromosome X"/>
</dbReference>
<dbReference type="AlphaFoldDB" id="A0A4U8UN77"/>
<dbReference type="Gene3D" id="3.30.50.10">
    <property type="entry name" value="Erythroid Transcription Factor GATA-1, subunit A"/>
    <property type="match status" value="1"/>
</dbReference>
<protein>
    <recommendedName>
        <fullName evidence="17">Nuclear receptor domain-containing protein</fullName>
    </recommendedName>
</protein>
<evidence type="ECO:0000313" key="16">
    <source>
        <dbReference type="Proteomes" id="UP000298663"/>
    </source>
</evidence>
<comment type="subcellular location">
    <subcellularLocation>
        <location evidence="1 11">Nucleus</location>
    </subcellularLocation>
</comment>
<evidence type="ECO:0000259" key="14">
    <source>
        <dbReference type="PROSITE" id="PS51843"/>
    </source>
</evidence>
<dbReference type="CDD" id="cd06157">
    <property type="entry name" value="NR_LBD"/>
    <property type="match status" value="1"/>
</dbReference>
<dbReference type="PROSITE" id="PS51030">
    <property type="entry name" value="NUCLEAR_REC_DBD_2"/>
    <property type="match status" value="1"/>
</dbReference>
<dbReference type="InterPro" id="IPR035500">
    <property type="entry name" value="NHR-like_dom_sf"/>
</dbReference>
<dbReference type="InterPro" id="IPR001628">
    <property type="entry name" value="Znf_hrmn_rcpt"/>
</dbReference>
<evidence type="ECO:0000313" key="15">
    <source>
        <dbReference type="EMBL" id="TMS33705.1"/>
    </source>
</evidence>
<dbReference type="STRING" id="34508.A0A4U8UN77"/>
<evidence type="ECO:0000256" key="10">
    <source>
        <dbReference type="ARBA" id="ARBA00023242"/>
    </source>
</evidence>
<evidence type="ECO:0000256" key="3">
    <source>
        <dbReference type="ARBA" id="ARBA00022723"/>
    </source>
</evidence>
<accession>A0A4U8UN77</accession>
<comment type="caution">
    <text evidence="15">The sequence shown here is derived from an EMBL/GenBank/DDBJ whole genome shotgun (WGS) entry which is preliminary data.</text>
</comment>
<dbReference type="PANTHER" id="PTHR46397">
    <property type="entry name" value="NUCLEAR HORMONE RECEPTOR FAMILY-RELATED"/>
    <property type="match status" value="1"/>
</dbReference>
<organism evidence="15 16">
    <name type="scientific">Steinernema carpocapsae</name>
    <name type="common">Entomopathogenic nematode</name>
    <dbReference type="NCBI Taxonomy" id="34508"/>
    <lineage>
        <taxon>Eukaryota</taxon>
        <taxon>Metazoa</taxon>
        <taxon>Ecdysozoa</taxon>
        <taxon>Nematoda</taxon>
        <taxon>Chromadorea</taxon>
        <taxon>Rhabditida</taxon>
        <taxon>Tylenchina</taxon>
        <taxon>Panagrolaimomorpha</taxon>
        <taxon>Strongyloidoidea</taxon>
        <taxon>Steinernematidae</taxon>
        <taxon>Steinernema</taxon>
    </lineage>
</organism>
<evidence type="ECO:0000259" key="13">
    <source>
        <dbReference type="PROSITE" id="PS51030"/>
    </source>
</evidence>
<evidence type="ECO:0000256" key="11">
    <source>
        <dbReference type="RuleBase" id="RU004334"/>
    </source>
</evidence>
<dbReference type="Gene3D" id="1.10.565.10">
    <property type="entry name" value="Retinoid X Receptor"/>
    <property type="match status" value="1"/>
</dbReference>
<dbReference type="Pfam" id="PF00104">
    <property type="entry name" value="Hormone_recep"/>
    <property type="match status" value="1"/>
</dbReference>
<dbReference type="GO" id="GO:0000978">
    <property type="term" value="F:RNA polymerase II cis-regulatory region sequence-specific DNA binding"/>
    <property type="evidence" value="ECO:0007669"/>
    <property type="project" value="InterPro"/>
</dbReference>
<evidence type="ECO:0000256" key="1">
    <source>
        <dbReference type="ARBA" id="ARBA00004123"/>
    </source>
</evidence>
<evidence type="ECO:0008006" key="17">
    <source>
        <dbReference type="Google" id="ProtNLM"/>
    </source>
</evidence>
<keyword evidence="8 11" id="KW-0804">Transcription</keyword>
<evidence type="ECO:0000256" key="5">
    <source>
        <dbReference type="ARBA" id="ARBA00022833"/>
    </source>
</evidence>
<evidence type="ECO:0000256" key="12">
    <source>
        <dbReference type="SAM" id="MobiDB-lite"/>
    </source>
</evidence>
<keyword evidence="9 11" id="KW-0675">Receptor</keyword>
<evidence type="ECO:0000256" key="7">
    <source>
        <dbReference type="ARBA" id="ARBA00023125"/>
    </source>
</evidence>
<keyword evidence="5 11" id="KW-0862">Zinc</keyword>
<dbReference type="EMBL" id="CM016762">
    <property type="protein sequence ID" value="TMS33705.1"/>
    <property type="molecule type" value="Genomic_DNA"/>
</dbReference>
<keyword evidence="3 11" id="KW-0479">Metal-binding</keyword>
<keyword evidence="10 11" id="KW-0539">Nucleus</keyword>
<reference evidence="15 16" key="2">
    <citation type="journal article" date="2019" name="G3 (Bethesda)">
        <title>Hybrid Assembly of the Genome of the Entomopathogenic Nematode Steinernema carpocapsae Identifies the X-Chromosome.</title>
        <authorList>
            <person name="Serra L."/>
            <person name="Macchietto M."/>
            <person name="Macias-Munoz A."/>
            <person name="McGill C.J."/>
            <person name="Rodriguez I.M."/>
            <person name="Rodriguez B."/>
            <person name="Murad R."/>
            <person name="Mortazavi A."/>
        </authorList>
    </citation>
    <scope>NUCLEOTIDE SEQUENCE [LARGE SCALE GENOMIC DNA]</scope>
    <source>
        <strain evidence="15 16">ALL</strain>
    </source>
</reference>
<dbReference type="GO" id="GO:0008270">
    <property type="term" value="F:zinc ion binding"/>
    <property type="evidence" value="ECO:0007669"/>
    <property type="project" value="UniProtKB-KW"/>
</dbReference>